<dbReference type="PANTHER" id="PTHR12086:SF9">
    <property type="entry name" value="EF-HAND DOMAIN-CONTAINING PROTEIN 1"/>
    <property type="match status" value="1"/>
</dbReference>
<evidence type="ECO:0000313" key="9">
    <source>
        <dbReference type="EMBL" id="EEH53315.1"/>
    </source>
</evidence>
<keyword evidence="6" id="KW-0966">Cell projection</keyword>
<accession>C1N467</accession>
<comment type="subcellular location">
    <subcellularLocation>
        <location evidence="1">Cell projection</location>
        <location evidence="1">Cilium</location>
    </subcellularLocation>
    <subcellularLocation>
        <location evidence="2">Cytoplasm</location>
        <location evidence="2">Cytoskeleton</location>
    </subcellularLocation>
</comment>
<organism evidence="10">
    <name type="scientific">Micromonas pusilla (strain CCMP1545)</name>
    <name type="common">Picoplanktonic green alga</name>
    <dbReference type="NCBI Taxonomy" id="564608"/>
    <lineage>
        <taxon>Eukaryota</taxon>
        <taxon>Viridiplantae</taxon>
        <taxon>Chlorophyta</taxon>
        <taxon>Mamiellophyceae</taxon>
        <taxon>Mamiellales</taxon>
        <taxon>Mamiellaceae</taxon>
        <taxon>Micromonas</taxon>
    </lineage>
</organism>
<dbReference type="GO" id="GO:0060285">
    <property type="term" value="P:cilium-dependent cell motility"/>
    <property type="evidence" value="ECO:0007669"/>
    <property type="project" value="TreeGrafter"/>
</dbReference>
<dbReference type="GeneID" id="9688177"/>
<gene>
    <name evidence="9" type="ORF">MICPUCDRAFT_52431</name>
</gene>
<evidence type="ECO:0000256" key="2">
    <source>
        <dbReference type="ARBA" id="ARBA00004245"/>
    </source>
</evidence>
<dbReference type="InterPro" id="IPR040193">
    <property type="entry name" value="EFHC1/EFHC2/EFHB"/>
</dbReference>
<dbReference type="STRING" id="564608.C1N467"/>
<reference evidence="9 10" key="1">
    <citation type="journal article" date="2009" name="Science">
        <title>Green evolution and dynamic adaptations revealed by genomes of the marine picoeukaryotes Micromonas.</title>
        <authorList>
            <person name="Worden A.Z."/>
            <person name="Lee J.H."/>
            <person name="Mock T."/>
            <person name="Rouze P."/>
            <person name="Simmons M.P."/>
            <person name="Aerts A.L."/>
            <person name="Allen A.E."/>
            <person name="Cuvelier M.L."/>
            <person name="Derelle E."/>
            <person name="Everett M.V."/>
            <person name="Foulon E."/>
            <person name="Grimwood J."/>
            <person name="Gundlach H."/>
            <person name="Henrissat B."/>
            <person name="Napoli C."/>
            <person name="McDonald S.M."/>
            <person name="Parker M.S."/>
            <person name="Rombauts S."/>
            <person name="Salamov A."/>
            <person name="Von Dassow P."/>
            <person name="Badger J.H."/>
            <person name="Coutinho P.M."/>
            <person name="Demir E."/>
            <person name="Dubchak I."/>
            <person name="Gentemann C."/>
            <person name="Eikrem W."/>
            <person name="Gready J.E."/>
            <person name="John U."/>
            <person name="Lanier W."/>
            <person name="Lindquist E.A."/>
            <person name="Lucas S."/>
            <person name="Mayer K.F."/>
            <person name="Moreau H."/>
            <person name="Not F."/>
            <person name="Otillar R."/>
            <person name="Panaud O."/>
            <person name="Pangilinan J."/>
            <person name="Paulsen I."/>
            <person name="Piegu B."/>
            <person name="Poliakov A."/>
            <person name="Robbens S."/>
            <person name="Schmutz J."/>
            <person name="Toulza E."/>
            <person name="Wyss T."/>
            <person name="Zelensky A."/>
            <person name="Zhou K."/>
            <person name="Armbrust E.V."/>
            <person name="Bhattacharya D."/>
            <person name="Goodenough U.W."/>
            <person name="Van de Peer Y."/>
            <person name="Grigoriev I.V."/>
        </authorList>
    </citation>
    <scope>NUCLEOTIDE SEQUENCE [LARGE SCALE GENOMIC DNA]</scope>
    <source>
        <strain evidence="9 10">CCMP1545</strain>
    </source>
</reference>
<dbReference type="Gene3D" id="2.30.29.170">
    <property type="match status" value="3"/>
</dbReference>
<dbReference type="AlphaFoldDB" id="C1N467"/>
<evidence type="ECO:0000256" key="7">
    <source>
        <dbReference type="SAM" id="MobiDB-lite"/>
    </source>
</evidence>
<dbReference type="GO" id="GO:0043014">
    <property type="term" value="F:alpha-tubulin binding"/>
    <property type="evidence" value="ECO:0007669"/>
    <property type="project" value="TreeGrafter"/>
</dbReference>
<feature type="domain" description="DM10" evidence="8">
    <location>
        <begin position="414"/>
        <end position="520"/>
    </location>
</feature>
<evidence type="ECO:0000256" key="1">
    <source>
        <dbReference type="ARBA" id="ARBA00004138"/>
    </source>
</evidence>
<dbReference type="SMART" id="SM00676">
    <property type="entry name" value="DM10"/>
    <property type="match status" value="3"/>
</dbReference>
<feature type="compositionally biased region" description="Polar residues" evidence="7">
    <location>
        <begin position="1"/>
        <end position="12"/>
    </location>
</feature>
<dbReference type="OrthoDB" id="10255210at2759"/>
<dbReference type="KEGG" id="mpp:MICPUCDRAFT_52431"/>
<evidence type="ECO:0000256" key="5">
    <source>
        <dbReference type="ARBA" id="ARBA00023212"/>
    </source>
</evidence>
<keyword evidence="10" id="KW-1185">Reference proteome</keyword>
<dbReference type="FunFam" id="2.30.29.170:FF:000004">
    <property type="entry name" value="EF-hand domain containing 2"/>
    <property type="match status" value="1"/>
</dbReference>
<feature type="domain" description="DM10" evidence="8">
    <location>
        <begin position="239"/>
        <end position="355"/>
    </location>
</feature>
<dbReference type="GO" id="GO:0005930">
    <property type="term" value="C:axoneme"/>
    <property type="evidence" value="ECO:0007669"/>
    <property type="project" value="TreeGrafter"/>
</dbReference>
<dbReference type="Proteomes" id="UP000001876">
    <property type="component" value="Unassembled WGS sequence"/>
</dbReference>
<name>C1N467_MICPC</name>
<dbReference type="Pfam" id="PF06565">
    <property type="entry name" value="DM10_dom"/>
    <property type="match status" value="3"/>
</dbReference>
<evidence type="ECO:0000256" key="3">
    <source>
        <dbReference type="ARBA" id="ARBA00022490"/>
    </source>
</evidence>
<keyword evidence="3" id="KW-0963">Cytoplasm</keyword>
<dbReference type="RefSeq" id="XP_003062496.1">
    <property type="nucleotide sequence ID" value="XM_003062450.1"/>
</dbReference>
<dbReference type="GO" id="GO:0007052">
    <property type="term" value="P:mitotic spindle organization"/>
    <property type="evidence" value="ECO:0007669"/>
    <property type="project" value="TreeGrafter"/>
</dbReference>
<keyword evidence="5" id="KW-0206">Cytoskeleton</keyword>
<dbReference type="GO" id="GO:0072686">
    <property type="term" value="C:mitotic spindle"/>
    <property type="evidence" value="ECO:0007669"/>
    <property type="project" value="TreeGrafter"/>
</dbReference>
<keyword evidence="4" id="KW-0677">Repeat</keyword>
<dbReference type="EMBL" id="GG663746">
    <property type="protein sequence ID" value="EEH53315.1"/>
    <property type="molecule type" value="Genomic_DNA"/>
</dbReference>
<evidence type="ECO:0000256" key="6">
    <source>
        <dbReference type="ARBA" id="ARBA00023273"/>
    </source>
</evidence>
<proteinExistence type="predicted"/>
<dbReference type="InterPro" id="IPR006602">
    <property type="entry name" value="DM10_dom"/>
</dbReference>
<feature type="domain" description="DM10" evidence="8">
    <location>
        <begin position="56"/>
        <end position="157"/>
    </location>
</feature>
<sequence length="522" mass="56252">MTQRTAGFTATTKAKRDVAVDPQNKPPPPPGAPAVAALGDMHLGDGSSIPVWVAYDAQQLAYAAYFVEPSVDGRERVRSCAIRFYLEDGTVDVCEPRVDNSGLDQGKLLKRHRAVASDGRDLTFHHLRVGEPVVIYGREYNVTACDDFTREFLAREGVVLAPNTEIPDGLIDEGPSVLGTIGMGLRGVGGKRVFEDANANASPLGVVVAGAAAETKARSIHWSPYDRVGVNGPKKDRFDRRVLRFFCAWDDRANEGGALVRYTLNYYLSDGTIEVLESTGIHNRGRDPFPKMLARSMLPSGGGFAVGPPGGGANGAGGYVTVDDLRVGGVVGVYGRDLTVYDVDEFTRGYFVKEKGRTLAEMAPRAVDDGARARKVAPVPPHDGIGSEEDSLRNCVSLVPRRPPKDVINFEKNDGRTLTFTAAHPPAPGTLSVDVDRRFVITYYLVDGTVSVYEPPMKNSGHVGGKFLERTFEPVKKPGSKTTAYGARDFYVGNTLVINSFAFTLLATDAATEKELKALGLA</sequence>
<dbReference type="PROSITE" id="PS51336">
    <property type="entry name" value="DM10"/>
    <property type="match status" value="3"/>
</dbReference>
<dbReference type="GO" id="GO:0000281">
    <property type="term" value="P:mitotic cytokinesis"/>
    <property type="evidence" value="ECO:0007669"/>
    <property type="project" value="TreeGrafter"/>
</dbReference>
<evidence type="ECO:0000256" key="4">
    <source>
        <dbReference type="ARBA" id="ARBA00022737"/>
    </source>
</evidence>
<dbReference type="eggNOG" id="KOG0043">
    <property type="taxonomic scope" value="Eukaryota"/>
</dbReference>
<evidence type="ECO:0000259" key="8">
    <source>
        <dbReference type="PROSITE" id="PS51336"/>
    </source>
</evidence>
<dbReference type="OMA" id="IYGREYN"/>
<protein>
    <submittedName>
        <fullName evidence="9">Predicted protein</fullName>
    </submittedName>
</protein>
<evidence type="ECO:0000313" key="10">
    <source>
        <dbReference type="Proteomes" id="UP000001876"/>
    </source>
</evidence>
<dbReference type="PANTHER" id="PTHR12086">
    <property type="entry name" value="EF-HAND DOMAIN C-TERMINAL CONTAINING PROTEIN"/>
    <property type="match status" value="1"/>
</dbReference>
<feature type="region of interest" description="Disordered" evidence="7">
    <location>
        <begin position="1"/>
        <end position="36"/>
    </location>
</feature>